<dbReference type="PANTHER" id="PTHR42877:SF4">
    <property type="entry name" value="FAD_NAD(P)-BINDING DOMAIN-CONTAINING PROTEIN-RELATED"/>
    <property type="match status" value="1"/>
</dbReference>
<dbReference type="InterPro" id="IPR051209">
    <property type="entry name" value="FAD-bind_Monooxygenase_sf"/>
</dbReference>
<reference evidence="1 2" key="1">
    <citation type="submission" date="2015-03" db="EMBL/GenBank/DDBJ databases">
        <title>Genome assembly of Sandaracinus amylolyticus DSM 53668.</title>
        <authorList>
            <person name="Sharma G."/>
            <person name="Subramanian S."/>
        </authorList>
    </citation>
    <scope>NUCLEOTIDE SEQUENCE [LARGE SCALE GENOMIC DNA]</scope>
    <source>
        <strain evidence="1 2">DSM 53668</strain>
    </source>
</reference>
<name>A0A0F6W0E3_9BACT</name>
<dbReference type="EMBL" id="CP011125">
    <property type="protein sequence ID" value="AKF04090.1"/>
    <property type="molecule type" value="Genomic_DNA"/>
</dbReference>
<dbReference type="InterPro" id="IPR036188">
    <property type="entry name" value="FAD/NAD-bd_sf"/>
</dbReference>
<evidence type="ECO:0000313" key="2">
    <source>
        <dbReference type="Proteomes" id="UP000034883"/>
    </source>
</evidence>
<keyword evidence="1" id="KW-0503">Monooxygenase</keyword>
<dbReference type="PANTHER" id="PTHR42877">
    <property type="entry name" value="L-ORNITHINE N(5)-MONOOXYGENASE-RELATED"/>
    <property type="match status" value="1"/>
</dbReference>
<organism evidence="1 2">
    <name type="scientific">Sandaracinus amylolyticus</name>
    <dbReference type="NCBI Taxonomy" id="927083"/>
    <lineage>
        <taxon>Bacteria</taxon>
        <taxon>Pseudomonadati</taxon>
        <taxon>Myxococcota</taxon>
        <taxon>Polyangia</taxon>
        <taxon>Polyangiales</taxon>
        <taxon>Sandaracinaceae</taxon>
        <taxon>Sandaracinus</taxon>
    </lineage>
</organism>
<protein>
    <submittedName>
        <fullName evidence="1">Cyclohexanone monooxygenase</fullName>
    </submittedName>
</protein>
<dbReference type="PRINTS" id="PR00469">
    <property type="entry name" value="PNDRDTASEII"/>
</dbReference>
<dbReference type="Gene3D" id="3.50.50.60">
    <property type="entry name" value="FAD/NAD(P)-binding domain"/>
    <property type="match status" value="3"/>
</dbReference>
<dbReference type="KEGG" id="samy:DB32_001239"/>
<sequence length="490" mass="55021">MDQQRHEELEVAIVGSGFSGIAMGVQLQRAGIERFRIFEKAHDVGGTWRENTYPGAACDIPSHLYSFSFAPNARWTRSYSRQPEILEYLRATAREHGLYPHITFGAEIDDARWDTTTGTWTIRAKSGETVRARSLVLGCGGLHIPQYPSIEGRDSFAGPSWHSATWRHDVDLRGKRVAVIGTGASAIQLVPQIAKDVARLHVFQRTPPWIVPKADRAIPPRVRELFARSPALMRAHRALLYWQHEARAVGFVMEPRIMELAALLAKRYLEHCVPDPVLRAKLTPKYVMGCKRVLPSNDYYPALRRSNVELVTEGIASIEPNGVRTSDGALREVDAIVYGTGFAVAEYLSPITIVGSEGQRLNDVWRDTAPEAYLGITVSGFPNLYLLMGPNTGLGHNSMVFMIESQARYARQCIEVLRDKRLRALDVRPSVQSAFNRTLEEKLRHTVWSAGCQSWYLAAGDGKNALTWPGFTFDYWRRTRRVDLGDFSAT</sequence>
<evidence type="ECO:0000313" key="1">
    <source>
        <dbReference type="EMBL" id="AKF04090.1"/>
    </source>
</evidence>
<keyword evidence="2" id="KW-1185">Reference proteome</keyword>
<keyword evidence="1" id="KW-0560">Oxidoreductase</keyword>
<proteinExistence type="predicted"/>
<gene>
    <name evidence="1" type="ORF">DB32_001239</name>
</gene>
<dbReference type="Pfam" id="PF13738">
    <property type="entry name" value="Pyr_redox_3"/>
    <property type="match status" value="1"/>
</dbReference>
<dbReference type="STRING" id="927083.DB32_001239"/>
<dbReference type="SUPFAM" id="SSF51905">
    <property type="entry name" value="FAD/NAD(P)-binding domain"/>
    <property type="match status" value="1"/>
</dbReference>
<dbReference type="GO" id="GO:0004497">
    <property type="term" value="F:monooxygenase activity"/>
    <property type="evidence" value="ECO:0007669"/>
    <property type="project" value="UniProtKB-KW"/>
</dbReference>
<dbReference type="Proteomes" id="UP000034883">
    <property type="component" value="Chromosome"/>
</dbReference>
<dbReference type="AlphaFoldDB" id="A0A0F6W0E3"/>
<accession>A0A0F6W0E3</accession>
<dbReference type="RefSeq" id="WP_240481166.1">
    <property type="nucleotide sequence ID" value="NZ_CP011125.1"/>
</dbReference>